<name>A0A830GVW0_9CREN</name>
<evidence type="ECO:0000256" key="4">
    <source>
        <dbReference type="HAMAP-Rule" id="MF_01326"/>
    </source>
</evidence>
<evidence type="ECO:0000256" key="5">
    <source>
        <dbReference type="SAM" id="MobiDB-lite"/>
    </source>
</evidence>
<feature type="region of interest" description="Disordered" evidence="5">
    <location>
        <begin position="116"/>
        <end position="139"/>
    </location>
</feature>
<dbReference type="EMBL" id="BMNL01000004">
    <property type="protein sequence ID" value="GGP22541.1"/>
    <property type="molecule type" value="Genomic_DNA"/>
</dbReference>
<organism evidence="7 8">
    <name type="scientific">Thermocladium modestius</name>
    <dbReference type="NCBI Taxonomy" id="62609"/>
    <lineage>
        <taxon>Archaea</taxon>
        <taxon>Thermoproteota</taxon>
        <taxon>Thermoprotei</taxon>
        <taxon>Thermoproteales</taxon>
        <taxon>Thermoproteaceae</taxon>
        <taxon>Thermocladium</taxon>
    </lineage>
</organism>
<dbReference type="InterPro" id="IPR005825">
    <property type="entry name" value="Ribosomal_uL24_CS"/>
</dbReference>
<dbReference type="PANTHER" id="PTHR11143">
    <property type="entry name" value="60S RIBOSOMAL PROTEIN L26 FAMILY MEMBER"/>
    <property type="match status" value="1"/>
</dbReference>
<keyword evidence="4" id="KW-0699">rRNA-binding</keyword>
<comment type="function">
    <text evidence="4">Located at the polypeptide exit tunnel on the outside of the subunit.</text>
</comment>
<dbReference type="SUPFAM" id="SSF50104">
    <property type="entry name" value="Translation proteins SH3-like domain"/>
    <property type="match status" value="1"/>
</dbReference>
<dbReference type="PROSITE" id="PS01108">
    <property type="entry name" value="RIBOSOMAL_L24"/>
    <property type="match status" value="1"/>
</dbReference>
<dbReference type="GO" id="GO:0015934">
    <property type="term" value="C:large ribosomal subunit"/>
    <property type="evidence" value="ECO:0007669"/>
    <property type="project" value="UniProtKB-UniRule"/>
</dbReference>
<dbReference type="InterPro" id="IPR005824">
    <property type="entry name" value="KOW"/>
</dbReference>
<keyword evidence="8" id="KW-1185">Reference proteome</keyword>
<evidence type="ECO:0000259" key="6">
    <source>
        <dbReference type="SMART" id="SM00739"/>
    </source>
</evidence>
<dbReference type="InterPro" id="IPR014722">
    <property type="entry name" value="Rib_uL2_dom2"/>
</dbReference>
<dbReference type="InterPro" id="IPR041988">
    <property type="entry name" value="Ribosomal_uL24_KOW"/>
</dbReference>
<proteinExistence type="inferred from homology"/>
<keyword evidence="2 4" id="KW-0689">Ribosomal protein</keyword>
<feature type="domain" description="KOW" evidence="6">
    <location>
        <begin position="45"/>
        <end position="72"/>
    </location>
</feature>
<accession>A0A830GVW0</accession>
<dbReference type="AlphaFoldDB" id="A0A830GVW0"/>
<evidence type="ECO:0000313" key="7">
    <source>
        <dbReference type="EMBL" id="GGP22541.1"/>
    </source>
</evidence>
<dbReference type="SMART" id="SM00739">
    <property type="entry name" value="KOW"/>
    <property type="match status" value="1"/>
</dbReference>
<gene>
    <name evidence="4" type="primary">rpl24</name>
    <name evidence="7" type="ORF">GCM10007981_19020</name>
</gene>
<dbReference type="Pfam" id="PF00467">
    <property type="entry name" value="KOW"/>
    <property type="match status" value="1"/>
</dbReference>
<comment type="function">
    <text evidence="4">One of two assembly initiator proteins, it binds directly to the 5'-end of the 23S rRNA, where it nucleates assembly of the 50S subunit.</text>
</comment>
<dbReference type="InterPro" id="IPR008991">
    <property type="entry name" value="Translation_prot_SH3-like_sf"/>
</dbReference>
<reference evidence="7" key="1">
    <citation type="journal article" date="2014" name="Int. J. Syst. Evol. Microbiol.">
        <title>Complete genome sequence of Corynebacterium casei LMG S-19264T (=DSM 44701T), isolated from a smear-ripened cheese.</title>
        <authorList>
            <consortium name="US DOE Joint Genome Institute (JGI-PGF)"/>
            <person name="Walter F."/>
            <person name="Albersmeier A."/>
            <person name="Kalinowski J."/>
            <person name="Ruckert C."/>
        </authorList>
    </citation>
    <scope>NUCLEOTIDE SEQUENCE</scope>
    <source>
        <strain evidence="7">JCM 10088</strain>
    </source>
</reference>
<dbReference type="Proteomes" id="UP000610960">
    <property type="component" value="Unassembled WGS sequence"/>
</dbReference>
<dbReference type="NCBIfam" id="TIGR01080">
    <property type="entry name" value="rplX_A_E"/>
    <property type="match status" value="1"/>
</dbReference>
<dbReference type="Gene3D" id="2.30.30.30">
    <property type="match status" value="1"/>
</dbReference>
<dbReference type="CDD" id="cd06089">
    <property type="entry name" value="KOW_RPL26"/>
    <property type="match status" value="1"/>
</dbReference>
<dbReference type="Pfam" id="PF16906">
    <property type="entry name" value="Ribosomal_L26"/>
    <property type="match status" value="1"/>
</dbReference>
<comment type="caution">
    <text evidence="7">The sequence shown here is derived from an EMBL/GenBank/DDBJ whole genome shotgun (WGS) entry which is preliminary data.</text>
</comment>
<dbReference type="HAMAP" id="MF_01326_A">
    <property type="entry name" value="Ribosomal_uL24_A"/>
    <property type="match status" value="1"/>
</dbReference>
<evidence type="ECO:0000313" key="8">
    <source>
        <dbReference type="Proteomes" id="UP000610960"/>
    </source>
</evidence>
<evidence type="ECO:0000256" key="1">
    <source>
        <dbReference type="ARBA" id="ARBA00010618"/>
    </source>
</evidence>
<protein>
    <recommendedName>
        <fullName evidence="4">Large ribosomal subunit protein uL24</fullName>
    </recommendedName>
</protein>
<reference evidence="7" key="2">
    <citation type="submission" date="2020-09" db="EMBL/GenBank/DDBJ databases">
        <authorList>
            <person name="Sun Q."/>
            <person name="Ohkuma M."/>
        </authorList>
    </citation>
    <scope>NUCLEOTIDE SEQUENCE</scope>
    <source>
        <strain evidence="7">JCM 10088</strain>
    </source>
</reference>
<comment type="subunit">
    <text evidence="4">Part of the 50S ribosomal subunit.</text>
</comment>
<sequence>MKMVSSQPRKQRKRLASASWSERRKFLTAPLSKELQRQYGIKRLTVRKGDTVLVMRGDYKGIRGKVLTVSYAKERITVENASSKKANGEVIYRSIHASKVMIVELDTSDKRRMSAIEKRRKSLPSAGGEEVVVQQGGSS</sequence>
<keyword evidence="3 4" id="KW-0687">Ribonucleoprotein</keyword>
<evidence type="ECO:0000256" key="3">
    <source>
        <dbReference type="ARBA" id="ARBA00023274"/>
    </source>
</evidence>
<feature type="region of interest" description="Disordered" evidence="5">
    <location>
        <begin position="1"/>
        <end position="21"/>
    </location>
</feature>
<feature type="compositionally biased region" description="Low complexity" evidence="5">
    <location>
        <begin position="127"/>
        <end position="139"/>
    </location>
</feature>
<dbReference type="GO" id="GO:0019843">
    <property type="term" value="F:rRNA binding"/>
    <property type="evidence" value="ECO:0007669"/>
    <property type="project" value="UniProtKB-UniRule"/>
</dbReference>
<dbReference type="GO" id="GO:0006412">
    <property type="term" value="P:translation"/>
    <property type="evidence" value="ECO:0007669"/>
    <property type="project" value="UniProtKB-UniRule"/>
</dbReference>
<evidence type="ECO:0000256" key="2">
    <source>
        <dbReference type="ARBA" id="ARBA00022980"/>
    </source>
</evidence>
<comment type="similarity">
    <text evidence="1 4">Belongs to the universal ribosomal protein uL24 family.</text>
</comment>
<dbReference type="GO" id="GO:0003735">
    <property type="term" value="F:structural constituent of ribosome"/>
    <property type="evidence" value="ECO:0007669"/>
    <property type="project" value="UniProtKB-UniRule"/>
</dbReference>
<dbReference type="InterPro" id="IPR005756">
    <property type="entry name" value="Ribosomal_uL24_euk/arc"/>
</dbReference>
<keyword evidence="4" id="KW-0694">RNA-binding</keyword>